<accession>A0A6A6E5I2</accession>
<keyword evidence="2" id="KW-1185">Reference proteome</keyword>
<evidence type="ECO:0000313" key="2">
    <source>
        <dbReference type="Proteomes" id="UP000800200"/>
    </source>
</evidence>
<dbReference type="EMBL" id="ML994628">
    <property type="protein sequence ID" value="KAF2187074.1"/>
    <property type="molecule type" value="Genomic_DNA"/>
</dbReference>
<protein>
    <submittedName>
        <fullName evidence="1">Uncharacterized protein</fullName>
    </submittedName>
</protein>
<sequence length="161" mass="18678">MVRKLSTSARNTTQRLYPERKMLHPMMTSTGLPAMDMTLRYLAPSTLSHHFNRNGRSVIPMFPTIIHLRLRLRLRRRRHSMNLLLALHTKKVLNVHARLPRKSRFGVRIVLPPHCQMMTTPRFVQERGQTVGGEIRASEADGIKMTKQTDPIRRAIHISCK</sequence>
<name>A0A6A6E5I2_9PEZI</name>
<reference evidence="1" key="1">
    <citation type="journal article" date="2020" name="Stud. Mycol.">
        <title>101 Dothideomycetes genomes: a test case for predicting lifestyles and emergence of pathogens.</title>
        <authorList>
            <person name="Haridas S."/>
            <person name="Albert R."/>
            <person name="Binder M."/>
            <person name="Bloem J."/>
            <person name="Labutti K."/>
            <person name="Salamov A."/>
            <person name="Andreopoulos B."/>
            <person name="Baker S."/>
            <person name="Barry K."/>
            <person name="Bills G."/>
            <person name="Bluhm B."/>
            <person name="Cannon C."/>
            <person name="Castanera R."/>
            <person name="Culley D."/>
            <person name="Daum C."/>
            <person name="Ezra D."/>
            <person name="Gonzalez J."/>
            <person name="Henrissat B."/>
            <person name="Kuo A."/>
            <person name="Liang C."/>
            <person name="Lipzen A."/>
            <person name="Lutzoni F."/>
            <person name="Magnuson J."/>
            <person name="Mondo S."/>
            <person name="Nolan M."/>
            <person name="Ohm R."/>
            <person name="Pangilinan J."/>
            <person name="Park H.-J."/>
            <person name="Ramirez L."/>
            <person name="Alfaro M."/>
            <person name="Sun H."/>
            <person name="Tritt A."/>
            <person name="Yoshinaga Y."/>
            <person name="Zwiers L.-H."/>
            <person name="Turgeon B."/>
            <person name="Goodwin S."/>
            <person name="Spatafora J."/>
            <person name="Crous P."/>
            <person name="Grigoriev I."/>
        </authorList>
    </citation>
    <scope>NUCLEOTIDE SEQUENCE</scope>
    <source>
        <strain evidence="1">CBS 207.26</strain>
    </source>
</reference>
<dbReference type="AlphaFoldDB" id="A0A6A6E5I2"/>
<gene>
    <name evidence="1" type="ORF">K469DRAFT_122978</name>
</gene>
<proteinExistence type="predicted"/>
<evidence type="ECO:0000313" key="1">
    <source>
        <dbReference type="EMBL" id="KAF2187074.1"/>
    </source>
</evidence>
<dbReference type="Proteomes" id="UP000800200">
    <property type="component" value="Unassembled WGS sequence"/>
</dbReference>
<organism evidence="1 2">
    <name type="scientific">Zopfia rhizophila CBS 207.26</name>
    <dbReference type="NCBI Taxonomy" id="1314779"/>
    <lineage>
        <taxon>Eukaryota</taxon>
        <taxon>Fungi</taxon>
        <taxon>Dikarya</taxon>
        <taxon>Ascomycota</taxon>
        <taxon>Pezizomycotina</taxon>
        <taxon>Dothideomycetes</taxon>
        <taxon>Dothideomycetes incertae sedis</taxon>
        <taxon>Zopfiaceae</taxon>
        <taxon>Zopfia</taxon>
    </lineage>
</organism>